<gene>
    <name evidence="3" type="ORF">MM415A01778_0011</name>
</gene>
<proteinExistence type="predicted"/>
<accession>A0A6M3K153</accession>
<dbReference type="GO" id="GO:0003677">
    <property type="term" value="F:DNA binding"/>
    <property type="evidence" value="ECO:0007669"/>
    <property type="project" value="InterPro"/>
</dbReference>
<feature type="region of interest" description="Disordered" evidence="1">
    <location>
        <begin position="256"/>
        <end position="288"/>
    </location>
</feature>
<organism evidence="3">
    <name type="scientific">viral metagenome</name>
    <dbReference type="NCBI Taxonomy" id="1070528"/>
    <lineage>
        <taxon>unclassified sequences</taxon>
        <taxon>metagenomes</taxon>
        <taxon>organismal metagenomes</taxon>
    </lineage>
</organism>
<keyword evidence="3" id="KW-0540">Nuclease</keyword>
<dbReference type="GO" id="GO:0004519">
    <property type="term" value="F:endonuclease activity"/>
    <property type="evidence" value="ECO:0007669"/>
    <property type="project" value="UniProtKB-KW"/>
</dbReference>
<dbReference type="SUPFAM" id="SSF47413">
    <property type="entry name" value="lambda repressor-like DNA-binding domains"/>
    <property type="match status" value="1"/>
</dbReference>
<evidence type="ECO:0000313" key="3">
    <source>
        <dbReference type="EMBL" id="QJA75458.1"/>
    </source>
</evidence>
<dbReference type="AlphaFoldDB" id="A0A6M3K153"/>
<dbReference type="InterPro" id="IPR004860">
    <property type="entry name" value="LAGLIDADG_dom"/>
</dbReference>
<feature type="domain" description="Homing endonuclease LAGLIDADG" evidence="2">
    <location>
        <begin position="61"/>
        <end position="218"/>
    </location>
</feature>
<feature type="compositionally biased region" description="Polar residues" evidence="1">
    <location>
        <begin position="260"/>
        <end position="288"/>
    </location>
</feature>
<name>A0A6M3K153_9ZZZZ</name>
<dbReference type="SUPFAM" id="SSF55608">
    <property type="entry name" value="Homing endonucleases"/>
    <property type="match status" value="1"/>
</dbReference>
<dbReference type="EMBL" id="MT142165">
    <property type="protein sequence ID" value="QJA75458.1"/>
    <property type="molecule type" value="Genomic_DNA"/>
</dbReference>
<keyword evidence="3" id="KW-0255">Endonuclease</keyword>
<keyword evidence="3" id="KW-0378">Hydrolase</keyword>
<sequence>MNCKNILTKELYIRLYNKGLTDKEIANKIGMNSSHISRYRKNKLNLPLLRDIIDLNKYQEEVLIGTLLGDSSVRFVHPKMKNSNLTFVHSPKNRGYFTTKYNIFKNVMSSCGEYICRSKFVEGNKLVATGRALKCMNKYQSIFYINNIKIIPIEYLRENFTNISLAYLFMDDGNRNGKTINLNMQSFTLNELKDFVSFLKNKFDVEFNIKKDKTLYLRYRSRINFYNLVKDHIIDEMQYKLSGIRSSLNSVNCLEHPEMGNQQPSSCSDTEKGSTTSSESQVDNNSTTKAEQLSVLDEIYKATLLIGDRFIRPPRGFKI</sequence>
<dbReference type="Pfam" id="PF03161">
    <property type="entry name" value="LAGLIDADG_2"/>
    <property type="match status" value="1"/>
</dbReference>
<dbReference type="InterPro" id="IPR027434">
    <property type="entry name" value="Homing_endonucl"/>
</dbReference>
<protein>
    <submittedName>
        <fullName evidence="3">Putative homing endonuclease</fullName>
    </submittedName>
</protein>
<dbReference type="InterPro" id="IPR010982">
    <property type="entry name" value="Lambda_DNA-bd_dom_sf"/>
</dbReference>
<dbReference type="Gene3D" id="3.10.28.10">
    <property type="entry name" value="Homing endonucleases"/>
    <property type="match status" value="2"/>
</dbReference>
<evidence type="ECO:0000259" key="2">
    <source>
        <dbReference type="Pfam" id="PF03161"/>
    </source>
</evidence>
<reference evidence="3" key="1">
    <citation type="submission" date="2020-03" db="EMBL/GenBank/DDBJ databases">
        <title>The deep terrestrial virosphere.</title>
        <authorList>
            <person name="Holmfeldt K."/>
            <person name="Nilsson E."/>
            <person name="Simone D."/>
            <person name="Lopez-Fernandez M."/>
            <person name="Wu X."/>
            <person name="de Brujin I."/>
            <person name="Lundin D."/>
            <person name="Andersson A."/>
            <person name="Bertilsson S."/>
            <person name="Dopson M."/>
        </authorList>
    </citation>
    <scope>NUCLEOTIDE SEQUENCE</scope>
    <source>
        <strain evidence="3">MM415A01778</strain>
    </source>
</reference>
<evidence type="ECO:0000256" key="1">
    <source>
        <dbReference type="SAM" id="MobiDB-lite"/>
    </source>
</evidence>